<evidence type="ECO:0000313" key="2">
    <source>
        <dbReference type="Proteomes" id="UP001523230"/>
    </source>
</evidence>
<dbReference type="EMBL" id="QFDM01000002">
    <property type="protein sequence ID" value="MCM2466188.1"/>
    <property type="molecule type" value="Genomic_DNA"/>
</dbReference>
<accession>A0ABD4TBX0</accession>
<proteinExistence type="predicted"/>
<organism evidence="1 2">
    <name type="scientific">Methanoculleus oceani</name>
    <dbReference type="NCBI Taxonomy" id="2184756"/>
    <lineage>
        <taxon>Archaea</taxon>
        <taxon>Methanobacteriati</taxon>
        <taxon>Methanobacteriota</taxon>
        <taxon>Stenosarchaea group</taxon>
        <taxon>Methanomicrobia</taxon>
        <taxon>Methanomicrobiales</taxon>
        <taxon>Methanomicrobiaceae</taxon>
        <taxon>Methanoculleus</taxon>
    </lineage>
</organism>
<dbReference type="Proteomes" id="UP001523230">
    <property type="component" value="Unassembled WGS sequence"/>
</dbReference>
<comment type="caution">
    <text evidence="1">The sequence shown here is derived from an EMBL/GenBank/DDBJ whole genome shotgun (WGS) entry which is preliminary data.</text>
</comment>
<protein>
    <submittedName>
        <fullName evidence="1">Uncharacterized protein</fullName>
    </submittedName>
</protein>
<reference evidence="1 2" key="1">
    <citation type="submission" date="2018-05" db="EMBL/GenBank/DDBJ databases">
        <title>Isolation and characterization of genus Methanoculleus species and their viruses from deep sea marine sediment offshore southwestern Taiwan.</title>
        <authorList>
            <person name="Wei W.-H."/>
            <person name="Chen W.-C."/>
            <person name="Lai M.-C."/>
            <person name="Chen S.-C."/>
        </authorList>
    </citation>
    <scope>NUCLEOTIDE SEQUENCE [LARGE SCALE GENOMIC DNA]</scope>
    <source>
        <strain evidence="1 2">CWC-02</strain>
    </source>
</reference>
<dbReference type="AlphaFoldDB" id="A0ABD4TBX0"/>
<name>A0ABD4TBX0_9EURY</name>
<evidence type="ECO:0000313" key="1">
    <source>
        <dbReference type="EMBL" id="MCM2466188.1"/>
    </source>
</evidence>
<gene>
    <name evidence="1" type="ORF">DIC75_07655</name>
</gene>
<sequence length="94" mass="10691">MYAYAAKTNAGRCMLLYPEVLLEQERDFVLTVRSPEGTNADVLLMIRAVRLSHDLNRREGWEAFCSELREIVRPLIAELDLRAATEPGRAEAEV</sequence>
<dbReference type="RefSeq" id="WP_250987449.1">
    <property type="nucleotide sequence ID" value="NZ_QFDM01000002.1"/>
</dbReference>
<keyword evidence="2" id="KW-1185">Reference proteome</keyword>